<dbReference type="InterPro" id="IPR055570">
    <property type="entry name" value="DUF7146"/>
</dbReference>
<dbReference type="SMART" id="SM00778">
    <property type="entry name" value="Prim_Zn_Ribbon"/>
    <property type="match status" value="1"/>
</dbReference>
<organism evidence="2 3">
    <name type="scientific">Faecalibacterium prausnitzii</name>
    <dbReference type="NCBI Taxonomy" id="853"/>
    <lineage>
        <taxon>Bacteria</taxon>
        <taxon>Bacillati</taxon>
        <taxon>Bacillota</taxon>
        <taxon>Clostridia</taxon>
        <taxon>Eubacteriales</taxon>
        <taxon>Oscillospiraceae</taxon>
        <taxon>Faecalibacterium</taxon>
    </lineage>
</organism>
<dbReference type="CDD" id="cd01029">
    <property type="entry name" value="TOPRIM_primases"/>
    <property type="match status" value="1"/>
</dbReference>
<dbReference type="EMBL" id="JAGZYH010000082">
    <property type="protein sequence ID" value="MBS6623240.1"/>
    <property type="molecule type" value="Genomic_DNA"/>
</dbReference>
<gene>
    <name evidence="2" type="ORF">KH315_13995</name>
</gene>
<dbReference type="GO" id="GO:0008270">
    <property type="term" value="F:zinc ion binding"/>
    <property type="evidence" value="ECO:0007669"/>
    <property type="project" value="InterPro"/>
</dbReference>
<dbReference type="InterPro" id="IPR034154">
    <property type="entry name" value="TOPRIM_DnaG/twinkle"/>
</dbReference>
<evidence type="ECO:0000313" key="3">
    <source>
        <dbReference type="Proteomes" id="UP000811365"/>
    </source>
</evidence>
<comment type="caution">
    <text evidence="2">The sequence shown here is derived from an EMBL/GenBank/DDBJ whole genome shotgun (WGS) entry which is preliminary data.</text>
</comment>
<dbReference type="GO" id="GO:0004386">
    <property type="term" value="F:helicase activity"/>
    <property type="evidence" value="ECO:0007669"/>
    <property type="project" value="InterPro"/>
</dbReference>
<name>A0A9E1GMU5_9FIRM</name>
<feature type="domain" description="DNA primase/helicase Gp4 N-terminal Bacteriophage T7-like" evidence="1">
    <location>
        <begin position="38"/>
        <end position="75"/>
    </location>
</feature>
<dbReference type="Proteomes" id="UP000811365">
    <property type="component" value="Unassembled WGS sequence"/>
</dbReference>
<proteinExistence type="predicted"/>
<protein>
    <submittedName>
        <fullName evidence="2">Toprim domain-containing protein</fullName>
    </submittedName>
</protein>
<evidence type="ECO:0000313" key="2">
    <source>
        <dbReference type="EMBL" id="MBS6623240.1"/>
    </source>
</evidence>
<evidence type="ECO:0000259" key="1">
    <source>
        <dbReference type="SMART" id="SM00778"/>
    </source>
</evidence>
<reference evidence="2" key="1">
    <citation type="submission" date="2021-02" db="EMBL/GenBank/DDBJ databases">
        <title>Infant gut strain persistence is associated with maternal origin, phylogeny, and functional potential including surface adhesion and iron acquisition.</title>
        <authorList>
            <person name="Lou Y.C."/>
        </authorList>
    </citation>
    <scope>NUCLEOTIDE SEQUENCE</scope>
    <source>
        <strain evidence="2">L2_039_000G1_dasL2_039_000G1_maxbin2.maxbin.077</strain>
    </source>
</reference>
<dbReference type="Pfam" id="PF23639">
    <property type="entry name" value="DUF7146"/>
    <property type="match status" value="1"/>
</dbReference>
<accession>A0A9E1GMU5</accession>
<dbReference type="Pfam" id="PF08273">
    <property type="entry name" value="Zn_Ribbon_Prim"/>
    <property type="match status" value="1"/>
</dbReference>
<dbReference type="SUPFAM" id="SSF57783">
    <property type="entry name" value="Zinc beta-ribbon"/>
    <property type="match status" value="1"/>
</dbReference>
<dbReference type="Pfam" id="PF13362">
    <property type="entry name" value="Toprim_3"/>
    <property type="match status" value="1"/>
</dbReference>
<sequence>MSQYKIDAEVVLKAASGRWDEVLSSLAPALRPALKAAPNHVACPIHGGENGFRFFKDYRVSGSCICNTCGAFDGIHILMAVNSWNFFTALKAVNDFLRVPEGISPESQIETIDGKVTFIGMSKLKSGSSCFNVVLNLQDGTERRLWGKDLQRACAESELAVGDNARLSLLGTRTFTYKGRECQQKLWSARKMPSDRELEEKAQKANDEAIRRANAINDKWISANPVRSYEASQKPLLTYLANRGITPARGSRILRNMRFLPAETYVDEHGKTVGKYPCMVCAVRNVEGKLITLHRTYLTQDGVKLAGYGPAKKLMALPEGETINGAFISFGEVNKEDGILCIAEGVETALSVAVATGYPCVSSISAHGMTAVELPEAVKAVFIFADRDKSQTGQNAAIKLRDRLLESGIPSVICLPSPDMLVLNEKGVDWNDVIRLRGPSAFPFYRELTCESF</sequence>
<dbReference type="AlphaFoldDB" id="A0A9E1GMU5"/>
<dbReference type="InterPro" id="IPR006171">
    <property type="entry name" value="TOPRIM_dom"/>
</dbReference>
<dbReference type="InterPro" id="IPR013237">
    <property type="entry name" value="Phage_T7_Gp4_N"/>
</dbReference>